<dbReference type="KEGG" id="atx:GCD22_01815"/>
<dbReference type="EMBL" id="CP045571">
    <property type="protein sequence ID" value="QFX96099.1"/>
    <property type="molecule type" value="Genomic_DNA"/>
</dbReference>
<organism evidence="1 2">
    <name type="scientific">Acidithiobacillus thiooxidans ATCC 19377</name>
    <dbReference type="NCBI Taxonomy" id="637390"/>
    <lineage>
        <taxon>Bacteria</taxon>
        <taxon>Pseudomonadati</taxon>
        <taxon>Pseudomonadota</taxon>
        <taxon>Acidithiobacillia</taxon>
        <taxon>Acidithiobacillales</taxon>
        <taxon>Acidithiobacillaceae</taxon>
        <taxon>Acidithiobacillus</taxon>
    </lineage>
</organism>
<dbReference type="Proteomes" id="UP000363590">
    <property type="component" value="Chromosome"/>
</dbReference>
<dbReference type="AlphaFoldDB" id="A0A5P9XR38"/>
<evidence type="ECO:0000313" key="1">
    <source>
        <dbReference type="EMBL" id="QFX96099.1"/>
    </source>
</evidence>
<sequence length="59" mass="6739">MVLQANHTLHGLLQNTSNLKWVIPLYDPRRGMSRLFCHFFALDEILSGYFALGIPLDHG</sequence>
<evidence type="ECO:0000313" key="2">
    <source>
        <dbReference type="Proteomes" id="UP000363590"/>
    </source>
</evidence>
<proteinExistence type="predicted"/>
<name>A0A5P9XR38_ACITH</name>
<reference evidence="1 2" key="1">
    <citation type="submission" date="2019-10" db="EMBL/GenBank/DDBJ databases">
        <authorList>
            <person name="Wang R."/>
        </authorList>
    </citation>
    <scope>NUCLEOTIDE SEQUENCE [LARGE SCALE GENOMIC DNA]</scope>
    <source>
        <strain evidence="1 2">ATCC 19377</strain>
    </source>
</reference>
<accession>A0A5P9XR38</accession>
<protein>
    <submittedName>
        <fullName evidence="1">Uncharacterized protein</fullName>
    </submittedName>
</protein>
<gene>
    <name evidence="1" type="ORF">GCD22_01815</name>
</gene>